<dbReference type="EMBL" id="JALJOR010000018">
    <property type="protein sequence ID" value="KAK9804319.1"/>
    <property type="molecule type" value="Genomic_DNA"/>
</dbReference>
<sequence length="133" mass="12136">MVVVLSVVPPGVVVPVGCGASVGSGALGAGRGALSGLGTGMKMADGTDALIGARAGTFMAGAKASVTGAEAGANAGRTGAMAGAVLGAVLGTVLGAAVGGSMVEEGVGASARGAREGTELHMGPVANLVSACS</sequence>
<name>A0AAW1P764_9CHLO</name>
<reference evidence="1 2" key="1">
    <citation type="journal article" date="2024" name="Nat. Commun.">
        <title>Phylogenomics reveals the evolutionary origins of lichenization in chlorophyte algae.</title>
        <authorList>
            <person name="Puginier C."/>
            <person name="Libourel C."/>
            <person name="Otte J."/>
            <person name="Skaloud P."/>
            <person name="Haon M."/>
            <person name="Grisel S."/>
            <person name="Petersen M."/>
            <person name="Berrin J.G."/>
            <person name="Delaux P.M."/>
            <person name="Dal Grande F."/>
            <person name="Keller J."/>
        </authorList>
    </citation>
    <scope>NUCLEOTIDE SEQUENCE [LARGE SCALE GENOMIC DNA]</scope>
    <source>
        <strain evidence="1 2">SAG 2043</strain>
    </source>
</reference>
<evidence type="ECO:0000313" key="2">
    <source>
        <dbReference type="Proteomes" id="UP001489004"/>
    </source>
</evidence>
<comment type="caution">
    <text evidence="1">The sequence shown here is derived from an EMBL/GenBank/DDBJ whole genome shotgun (WGS) entry which is preliminary data.</text>
</comment>
<organism evidence="1 2">
    <name type="scientific">[Myrmecia] bisecta</name>
    <dbReference type="NCBI Taxonomy" id="41462"/>
    <lineage>
        <taxon>Eukaryota</taxon>
        <taxon>Viridiplantae</taxon>
        <taxon>Chlorophyta</taxon>
        <taxon>core chlorophytes</taxon>
        <taxon>Trebouxiophyceae</taxon>
        <taxon>Trebouxiales</taxon>
        <taxon>Trebouxiaceae</taxon>
        <taxon>Myrmecia</taxon>
    </lineage>
</organism>
<keyword evidence="2" id="KW-1185">Reference proteome</keyword>
<evidence type="ECO:0000313" key="1">
    <source>
        <dbReference type="EMBL" id="KAK9804319.1"/>
    </source>
</evidence>
<gene>
    <name evidence="1" type="ORF">WJX72_006454</name>
</gene>
<dbReference type="AlphaFoldDB" id="A0AAW1P764"/>
<accession>A0AAW1P764</accession>
<proteinExistence type="predicted"/>
<dbReference type="Proteomes" id="UP001489004">
    <property type="component" value="Unassembled WGS sequence"/>
</dbReference>
<protein>
    <recommendedName>
        <fullName evidence="3">Glycine zipper domain-containing protein</fullName>
    </recommendedName>
</protein>
<evidence type="ECO:0008006" key="3">
    <source>
        <dbReference type="Google" id="ProtNLM"/>
    </source>
</evidence>